<dbReference type="Pfam" id="PF08281">
    <property type="entry name" value="Sigma70_r4_2"/>
    <property type="match status" value="1"/>
</dbReference>
<keyword evidence="2" id="KW-0805">Transcription regulation</keyword>
<dbReference type="Gene3D" id="1.10.10.10">
    <property type="entry name" value="Winged helix-like DNA-binding domain superfamily/Winged helix DNA-binding domain"/>
    <property type="match status" value="1"/>
</dbReference>
<dbReference type="HOGENOM" id="CLU_047691_10_1_11"/>
<gene>
    <name evidence="8" type="ordered locus">Intca_1019</name>
</gene>
<evidence type="ECO:0000313" key="8">
    <source>
        <dbReference type="EMBL" id="ADU47542.1"/>
    </source>
</evidence>
<dbReference type="InterPro" id="IPR039425">
    <property type="entry name" value="RNA_pol_sigma-70-like"/>
</dbReference>
<dbReference type="InterPro" id="IPR013325">
    <property type="entry name" value="RNA_pol_sigma_r2"/>
</dbReference>
<dbReference type="EMBL" id="CP002343">
    <property type="protein sequence ID" value="ADU47542.1"/>
    <property type="molecule type" value="Genomic_DNA"/>
</dbReference>
<dbReference type="Pfam" id="PF04542">
    <property type="entry name" value="Sigma70_r2"/>
    <property type="match status" value="1"/>
</dbReference>
<dbReference type="InterPro" id="IPR013324">
    <property type="entry name" value="RNA_pol_sigma_r3/r4-like"/>
</dbReference>
<dbReference type="AlphaFoldDB" id="E6SDC0"/>
<dbReference type="SUPFAM" id="SSF88659">
    <property type="entry name" value="Sigma3 and sigma4 domains of RNA polymerase sigma factors"/>
    <property type="match status" value="1"/>
</dbReference>
<evidence type="ECO:0000256" key="2">
    <source>
        <dbReference type="ARBA" id="ARBA00023015"/>
    </source>
</evidence>
<evidence type="ECO:0000256" key="3">
    <source>
        <dbReference type="ARBA" id="ARBA00023082"/>
    </source>
</evidence>
<keyword evidence="3" id="KW-0731">Sigma factor</keyword>
<proteinExistence type="inferred from homology"/>
<dbReference type="RefSeq" id="WP_013491860.1">
    <property type="nucleotide sequence ID" value="NC_014830.1"/>
</dbReference>
<dbReference type="GO" id="GO:0003677">
    <property type="term" value="F:DNA binding"/>
    <property type="evidence" value="ECO:0007669"/>
    <property type="project" value="UniProtKB-KW"/>
</dbReference>
<dbReference type="KEGG" id="ica:Intca_1019"/>
<accession>E6SDC0</accession>
<dbReference type="STRING" id="710696.Intca_1019"/>
<dbReference type="PANTHER" id="PTHR43133:SF58">
    <property type="entry name" value="ECF RNA POLYMERASE SIGMA FACTOR SIGD"/>
    <property type="match status" value="1"/>
</dbReference>
<name>E6SDC0_INTC7</name>
<feature type="domain" description="RNA polymerase sigma factor 70 region 4 type 2" evidence="7">
    <location>
        <begin position="130"/>
        <end position="179"/>
    </location>
</feature>
<dbReference type="InterPro" id="IPR036388">
    <property type="entry name" value="WH-like_DNA-bd_sf"/>
</dbReference>
<comment type="similarity">
    <text evidence="1">Belongs to the sigma-70 factor family. ECF subfamily.</text>
</comment>
<dbReference type="InterPro" id="IPR007627">
    <property type="entry name" value="RNA_pol_sigma70_r2"/>
</dbReference>
<evidence type="ECO:0000259" key="6">
    <source>
        <dbReference type="Pfam" id="PF04542"/>
    </source>
</evidence>
<dbReference type="InterPro" id="IPR013249">
    <property type="entry name" value="RNA_pol_sigma70_r4_t2"/>
</dbReference>
<dbReference type="GO" id="GO:0006352">
    <property type="term" value="P:DNA-templated transcription initiation"/>
    <property type="evidence" value="ECO:0007669"/>
    <property type="project" value="InterPro"/>
</dbReference>
<organism evidence="8 9">
    <name type="scientific">Intrasporangium calvum (strain ATCC 23552 / DSM 43043 / JCM 3097 / NBRC 12989 / NCIMB 10167 / NRRL B-3866 / 7 KIP)</name>
    <dbReference type="NCBI Taxonomy" id="710696"/>
    <lineage>
        <taxon>Bacteria</taxon>
        <taxon>Bacillati</taxon>
        <taxon>Actinomycetota</taxon>
        <taxon>Actinomycetes</taxon>
        <taxon>Micrococcales</taxon>
        <taxon>Intrasporangiaceae</taxon>
        <taxon>Intrasporangium</taxon>
    </lineage>
</organism>
<keyword evidence="9" id="KW-1185">Reference proteome</keyword>
<evidence type="ECO:0000256" key="4">
    <source>
        <dbReference type="ARBA" id="ARBA00023125"/>
    </source>
</evidence>
<evidence type="ECO:0000256" key="5">
    <source>
        <dbReference type="ARBA" id="ARBA00023163"/>
    </source>
</evidence>
<dbReference type="Gene3D" id="1.10.1740.10">
    <property type="match status" value="1"/>
</dbReference>
<keyword evidence="4" id="KW-0238">DNA-binding</keyword>
<evidence type="ECO:0000256" key="1">
    <source>
        <dbReference type="ARBA" id="ARBA00010641"/>
    </source>
</evidence>
<evidence type="ECO:0000259" key="7">
    <source>
        <dbReference type="Pfam" id="PF08281"/>
    </source>
</evidence>
<dbReference type="InterPro" id="IPR014284">
    <property type="entry name" value="RNA_pol_sigma-70_dom"/>
</dbReference>
<protein>
    <submittedName>
        <fullName evidence="8">RNA polymerase, sigma-24 subunit, ECF subfamily</fullName>
    </submittedName>
</protein>
<dbReference type="NCBIfam" id="TIGR02937">
    <property type="entry name" value="sigma70-ECF"/>
    <property type="match status" value="1"/>
</dbReference>
<dbReference type="Proteomes" id="UP000008914">
    <property type="component" value="Chromosome"/>
</dbReference>
<dbReference type="eggNOG" id="COG1595">
    <property type="taxonomic scope" value="Bacteria"/>
</dbReference>
<evidence type="ECO:0000313" key="9">
    <source>
        <dbReference type="Proteomes" id="UP000008914"/>
    </source>
</evidence>
<dbReference type="PANTHER" id="PTHR43133">
    <property type="entry name" value="RNA POLYMERASE ECF-TYPE SIGMA FACTO"/>
    <property type="match status" value="1"/>
</dbReference>
<keyword evidence="5" id="KW-0804">Transcription</keyword>
<sequence length="192" mass="20834">MESVDTPISLGEIASRAATDSVAREDLLRRVRDLAVRYARVRLGRFGAEDLAQDVAQEVCMAVLTALPTYEERGLPFEAFVYRITSRKLADVQRAAMRGPTPVEEVPDRVDDASTPEATAIIRDEAATALSLMERLPATQREILILRVAVGLSTDETATALGLTTGAVRVAQHRALGRLRTLLAEHQAGDVA</sequence>
<feature type="domain" description="RNA polymerase sigma-70 region 2" evidence="6">
    <location>
        <begin position="28"/>
        <end position="96"/>
    </location>
</feature>
<dbReference type="SUPFAM" id="SSF88946">
    <property type="entry name" value="Sigma2 domain of RNA polymerase sigma factors"/>
    <property type="match status" value="1"/>
</dbReference>
<dbReference type="GO" id="GO:0016987">
    <property type="term" value="F:sigma factor activity"/>
    <property type="evidence" value="ECO:0007669"/>
    <property type="project" value="UniProtKB-KW"/>
</dbReference>
<dbReference type="CDD" id="cd06171">
    <property type="entry name" value="Sigma70_r4"/>
    <property type="match status" value="1"/>
</dbReference>
<reference evidence="8 9" key="1">
    <citation type="journal article" date="2010" name="Stand. Genomic Sci.">
        <title>Complete genome sequence of Intrasporangium calvum type strain (7 KIP).</title>
        <authorList>
            <person name="Del Rio T.G."/>
            <person name="Chertkov O."/>
            <person name="Yasawong M."/>
            <person name="Lucas S."/>
            <person name="Deshpande S."/>
            <person name="Cheng J.F."/>
            <person name="Detter C."/>
            <person name="Tapia R."/>
            <person name="Han C."/>
            <person name="Goodwin L."/>
            <person name="Pitluck S."/>
            <person name="Liolios K."/>
            <person name="Ivanova N."/>
            <person name="Mavromatis K."/>
            <person name="Pati A."/>
            <person name="Chen A."/>
            <person name="Palaniappan K."/>
            <person name="Land M."/>
            <person name="Hauser L."/>
            <person name="Chang Y.J."/>
            <person name="Jeffries C.D."/>
            <person name="Rohde M."/>
            <person name="Pukall R."/>
            <person name="Sikorski J."/>
            <person name="Goker M."/>
            <person name="Woyke T."/>
            <person name="Bristow J."/>
            <person name="Eisen J.A."/>
            <person name="Markowitz V."/>
            <person name="Hugenholtz P."/>
            <person name="Kyrpides N.C."/>
            <person name="Klenk H.P."/>
            <person name="Lapidus A."/>
        </authorList>
    </citation>
    <scope>NUCLEOTIDE SEQUENCE [LARGE SCALE GENOMIC DNA]</scope>
    <source>
        <strain evidence="9">ATCC 23552 / DSM 43043 / JCM 3097 / NBRC 12989 / 7 KIP</strain>
    </source>
</reference>